<dbReference type="Pfam" id="PF00076">
    <property type="entry name" value="RRM_1"/>
    <property type="match status" value="1"/>
</dbReference>
<dbReference type="GO" id="GO:0005634">
    <property type="term" value="C:nucleus"/>
    <property type="evidence" value="ECO:0007669"/>
    <property type="project" value="TreeGrafter"/>
</dbReference>
<dbReference type="SMART" id="SM00360">
    <property type="entry name" value="RRM"/>
    <property type="match status" value="1"/>
</dbReference>
<dbReference type="Gene3D" id="3.30.70.330">
    <property type="match status" value="1"/>
</dbReference>
<sequence length="328" mass="36934">MDRALDEIVAESHNQNRTRGRFQGRRGGRKPERIDYPREGVRKVHTPPPFSFLVHSNILENFGPSTIESTTFDRLSVGAGKEWVHDKFDDHTSAIGRRTGRTDRRFSPTPDYESPSAKLRVENLHYDLTEDDLDDLFNRIGPVISLSLIYDRAGRSEGIAYVTYESPYDAKKAIQEFDGANAKGQPIRLISIPSGPSRRRNPPPGRSLFERITPVSQHSKTTSNFSNVNQDRSTSQVTEAYVSGKQSYTRSPRPPRNEGHRPGMRKDRGERLGMSSGRDRLARDGRPKKTQEELDAEMEDYWGANNNVSTELNASGSAGITADDQMIE</sequence>
<dbReference type="InterPro" id="IPR000504">
    <property type="entry name" value="RRM_dom"/>
</dbReference>
<evidence type="ECO:0000256" key="2">
    <source>
        <dbReference type="PROSITE-ProRule" id="PRU00176"/>
    </source>
</evidence>
<gene>
    <name evidence="5" type="ORF">BLGHR1_10918</name>
</gene>
<dbReference type="SUPFAM" id="SSF54928">
    <property type="entry name" value="RNA-binding domain, RBD"/>
    <property type="match status" value="1"/>
</dbReference>
<evidence type="ECO:0000256" key="3">
    <source>
        <dbReference type="SAM" id="MobiDB-lite"/>
    </source>
</evidence>
<proteinExistence type="predicted"/>
<feature type="compositionally biased region" description="Basic residues" evidence="3">
    <location>
        <begin position="16"/>
        <end position="28"/>
    </location>
</feature>
<feature type="compositionally biased region" description="Basic and acidic residues" evidence="3">
    <location>
        <begin position="255"/>
        <end position="292"/>
    </location>
</feature>
<evidence type="ECO:0000313" key="5">
    <source>
        <dbReference type="EMBL" id="SZF00189.1"/>
    </source>
</evidence>
<dbReference type="EMBL" id="UNSH01000008">
    <property type="protein sequence ID" value="SZF00189.1"/>
    <property type="molecule type" value="Genomic_DNA"/>
</dbReference>
<dbReference type="InterPro" id="IPR025715">
    <property type="entry name" value="FoP_C"/>
</dbReference>
<feature type="compositionally biased region" description="Low complexity" evidence="3">
    <location>
        <begin position="186"/>
        <end position="196"/>
    </location>
</feature>
<feature type="compositionally biased region" description="Polar residues" evidence="3">
    <location>
        <begin position="304"/>
        <end position="318"/>
    </location>
</feature>
<dbReference type="GO" id="GO:0003729">
    <property type="term" value="F:mRNA binding"/>
    <property type="evidence" value="ECO:0007669"/>
    <property type="project" value="TreeGrafter"/>
</dbReference>
<evidence type="ECO:0000259" key="4">
    <source>
        <dbReference type="PROSITE" id="PS50102"/>
    </source>
</evidence>
<evidence type="ECO:0000313" key="6">
    <source>
        <dbReference type="Proteomes" id="UP000275772"/>
    </source>
</evidence>
<dbReference type="VEuPathDB" id="FungiDB:BLGHR1_10918"/>
<dbReference type="PROSITE" id="PS50102">
    <property type="entry name" value="RRM"/>
    <property type="match status" value="1"/>
</dbReference>
<dbReference type="CDD" id="cd12418">
    <property type="entry name" value="RRM_Aly_REF_like"/>
    <property type="match status" value="1"/>
</dbReference>
<dbReference type="InterPro" id="IPR051229">
    <property type="entry name" value="ALYREF_mRNA_export"/>
</dbReference>
<reference evidence="5 6" key="1">
    <citation type="submission" date="2017-11" db="EMBL/GenBank/DDBJ databases">
        <authorList>
            <person name="Kracher B."/>
        </authorList>
    </citation>
    <scope>NUCLEOTIDE SEQUENCE [LARGE SCALE GENOMIC DNA]</scope>
    <source>
        <strain evidence="5 6">RACE1</strain>
    </source>
</reference>
<evidence type="ECO:0000256" key="1">
    <source>
        <dbReference type="ARBA" id="ARBA00022884"/>
    </source>
</evidence>
<dbReference type="Proteomes" id="UP000275772">
    <property type="component" value="Unassembled WGS sequence"/>
</dbReference>
<protein>
    <recommendedName>
        <fullName evidence="4">RRM domain-containing protein</fullName>
    </recommendedName>
</protein>
<dbReference type="Pfam" id="PF13865">
    <property type="entry name" value="FoP_duplication"/>
    <property type="match status" value="1"/>
</dbReference>
<accession>A0A383UK71</accession>
<dbReference type="AlphaFoldDB" id="A0A383UK71"/>
<dbReference type="SMART" id="SM01218">
    <property type="entry name" value="FoP_duplication"/>
    <property type="match status" value="1"/>
</dbReference>
<name>A0A383UK71_BLUHO</name>
<feature type="domain" description="RRM" evidence="4">
    <location>
        <begin position="117"/>
        <end position="189"/>
    </location>
</feature>
<dbReference type="PANTHER" id="PTHR19965">
    <property type="entry name" value="RNA AND EXPORT FACTOR BINDING PROTEIN"/>
    <property type="match status" value="1"/>
</dbReference>
<organism evidence="5 6">
    <name type="scientific">Blumeria hordei</name>
    <name type="common">Barley powdery mildew</name>
    <name type="synonym">Blumeria graminis f. sp. hordei</name>
    <dbReference type="NCBI Taxonomy" id="2867405"/>
    <lineage>
        <taxon>Eukaryota</taxon>
        <taxon>Fungi</taxon>
        <taxon>Dikarya</taxon>
        <taxon>Ascomycota</taxon>
        <taxon>Pezizomycotina</taxon>
        <taxon>Leotiomycetes</taxon>
        <taxon>Erysiphales</taxon>
        <taxon>Erysiphaceae</taxon>
        <taxon>Blumeria</taxon>
    </lineage>
</organism>
<dbReference type="PANTHER" id="PTHR19965:SF82">
    <property type="entry name" value="THO COMPLEX SUBUNIT 4"/>
    <property type="match status" value="1"/>
</dbReference>
<feature type="region of interest" description="Disordered" evidence="3">
    <location>
        <begin position="1"/>
        <end position="33"/>
    </location>
</feature>
<keyword evidence="1 2" id="KW-0694">RNA-binding</keyword>
<dbReference type="InterPro" id="IPR012677">
    <property type="entry name" value="Nucleotide-bd_a/b_plait_sf"/>
</dbReference>
<dbReference type="InterPro" id="IPR035979">
    <property type="entry name" value="RBD_domain_sf"/>
</dbReference>
<feature type="compositionally biased region" description="Polar residues" evidence="3">
    <location>
        <begin position="214"/>
        <end position="250"/>
    </location>
</feature>
<feature type="region of interest" description="Disordered" evidence="3">
    <location>
        <begin position="185"/>
        <end position="328"/>
    </location>
</feature>